<dbReference type="InterPro" id="IPR001375">
    <property type="entry name" value="Peptidase_S9_cat"/>
</dbReference>
<dbReference type="GO" id="GO:0004252">
    <property type="term" value="F:serine-type endopeptidase activity"/>
    <property type="evidence" value="ECO:0007669"/>
    <property type="project" value="TreeGrafter"/>
</dbReference>
<dbReference type="Proteomes" id="UP000199387">
    <property type="component" value="Unassembled WGS sequence"/>
</dbReference>
<name>A0A1G6KR73_9BACL</name>
<proteinExistence type="predicted"/>
<accession>A0A1G6KR73</accession>
<dbReference type="PANTHER" id="PTHR42776">
    <property type="entry name" value="SERINE PEPTIDASE S9 FAMILY MEMBER"/>
    <property type="match status" value="1"/>
</dbReference>
<feature type="region of interest" description="Disordered" evidence="2">
    <location>
        <begin position="33"/>
        <end position="58"/>
    </location>
</feature>
<evidence type="ECO:0000313" key="4">
    <source>
        <dbReference type="EMBL" id="SDC33589.1"/>
    </source>
</evidence>
<dbReference type="Gene3D" id="3.40.50.1820">
    <property type="entry name" value="alpha/beta hydrolase"/>
    <property type="match status" value="1"/>
</dbReference>
<evidence type="ECO:0000259" key="3">
    <source>
        <dbReference type="Pfam" id="PF00326"/>
    </source>
</evidence>
<keyword evidence="1" id="KW-0378">Hydrolase</keyword>
<dbReference type="AlphaFoldDB" id="A0A1G6KR73"/>
<feature type="domain" description="Peptidase S9 prolyl oligopeptidase catalytic" evidence="3">
    <location>
        <begin position="130"/>
        <end position="321"/>
    </location>
</feature>
<dbReference type="RefSeq" id="WP_091567648.1">
    <property type="nucleotide sequence ID" value="NZ_FMZA01000006.1"/>
</dbReference>
<protein>
    <submittedName>
        <fullName evidence="4">Prolyl oligopeptidase family protein</fullName>
    </submittedName>
</protein>
<evidence type="ECO:0000256" key="1">
    <source>
        <dbReference type="ARBA" id="ARBA00022801"/>
    </source>
</evidence>
<dbReference type="PANTHER" id="PTHR42776:SF27">
    <property type="entry name" value="DIPEPTIDYL PEPTIDASE FAMILY MEMBER 6"/>
    <property type="match status" value="1"/>
</dbReference>
<reference evidence="4 5" key="1">
    <citation type="submission" date="2016-10" db="EMBL/GenBank/DDBJ databases">
        <authorList>
            <person name="de Groot N.N."/>
        </authorList>
    </citation>
    <scope>NUCLEOTIDE SEQUENCE [LARGE SCALE GENOMIC DNA]</scope>
    <source>
        <strain evidence="4 5">DSM 45514</strain>
    </source>
</reference>
<dbReference type="InterPro" id="IPR029058">
    <property type="entry name" value="AB_hydrolase_fold"/>
</dbReference>
<keyword evidence="5" id="KW-1185">Reference proteome</keyword>
<organism evidence="4 5">
    <name type="scientific">Melghirimyces thermohalophilus</name>
    <dbReference type="NCBI Taxonomy" id="1236220"/>
    <lineage>
        <taxon>Bacteria</taxon>
        <taxon>Bacillati</taxon>
        <taxon>Bacillota</taxon>
        <taxon>Bacilli</taxon>
        <taxon>Bacillales</taxon>
        <taxon>Thermoactinomycetaceae</taxon>
        <taxon>Melghirimyces</taxon>
    </lineage>
</organism>
<evidence type="ECO:0000256" key="2">
    <source>
        <dbReference type="SAM" id="MobiDB-lite"/>
    </source>
</evidence>
<dbReference type="SUPFAM" id="SSF53474">
    <property type="entry name" value="alpha/beta-Hydrolases"/>
    <property type="match status" value="1"/>
</dbReference>
<dbReference type="GO" id="GO:0006508">
    <property type="term" value="P:proteolysis"/>
    <property type="evidence" value="ECO:0007669"/>
    <property type="project" value="InterPro"/>
</dbReference>
<sequence>MKRLWIGLVFFMFLAALSAYVFIDHDSEADADKLGHPQVGETAAGESKPKDPFQSTDGKIIDKRQISTDAAFRKKVELFQIRYMSEGVEVAGFLAKPRKVKQPLPVIIYNRGGIVDSSQIGEKTLKHIVKLSSRGYVVAASQYRGYGSSAGTRDIAGKDVQDVINLITLVESLPYAAGDQKVMLGFSRGGMMTYMAIREGADIRAAAVVGGVTDLTDLYKHSGDAFQNPLNRWVGDPLLDEEEYIKRSAVEWPEKLKVPLLLMHGLGDRTVSPEQSQRLAEQLTRLGYEHRLVLIPGGSHYLYSHPDRRDQEILNWFAQYLP</sequence>
<dbReference type="STRING" id="1236220.SAMN04488112_106121"/>
<evidence type="ECO:0000313" key="5">
    <source>
        <dbReference type="Proteomes" id="UP000199387"/>
    </source>
</evidence>
<gene>
    <name evidence="4" type="ORF">SAMN04488112_106121</name>
</gene>
<dbReference type="Pfam" id="PF00326">
    <property type="entry name" value="Peptidase_S9"/>
    <property type="match status" value="1"/>
</dbReference>
<dbReference type="OrthoDB" id="9812921at2"/>
<dbReference type="EMBL" id="FMZA01000006">
    <property type="protein sequence ID" value="SDC33589.1"/>
    <property type="molecule type" value="Genomic_DNA"/>
</dbReference>